<dbReference type="Proteomes" id="UP000187203">
    <property type="component" value="Unassembled WGS sequence"/>
</dbReference>
<name>A0A1R3G6B8_9ROSI</name>
<comment type="caution">
    <text evidence="1">The sequence shown here is derived from an EMBL/GenBank/DDBJ whole genome shotgun (WGS) entry which is preliminary data.</text>
</comment>
<dbReference type="AlphaFoldDB" id="A0A1R3G6B8"/>
<gene>
    <name evidence="1" type="ORF">COLO4_36683</name>
</gene>
<organism evidence="1 2">
    <name type="scientific">Corchorus olitorius</name>
    <dbReference type="NCBI Taxonomy" id="93759"/>
    <lineage>
        <taxon>Eukaryota</taxon>
        <taxon>Viridiplantae</taxon>
        <taxon>Streptophyta</taxon>
        <taxon>Embryophyta</taxon>
        <taxon>Tracheophyta</taxon>
        <taxon>Spermatophyta</taxon>
        <taxon>Magnoliopsida</taxon>
        <taxon>eudicotyledons</taxon>
        <taxon>Gunneridae</taxon>
        <taxon>Pentapetalae</taxon>
        <taxon>rosids</taxon>
        <taxon>malvids</taxon>
        <taxon>Malvales</taxon>
        <taxon>Malvaceae</taxon>
        <taxon>Grewioideae</taxon>
        <taxon>Apeibeae</taxon>
        <taxon>Corchorus</taxon>
    </lineage>
</organism>
<accession>A0A1R3G6B8</accession>
<proteinExistence type="predicted"/>
<sequence>MLNKKKSNITDTGQIRITGWGTRKKFVIGVNKEYSWEIAPKQVDDNNQEIIEVEDDDVPNDDVPNEVVPQSNKDIDNVPKAVGKVDFHGFLLSKQHAKYLCHVYIKEGEFWASCTLESKNFISYMLEGLGKALMIAYTPWSDISASDLEEM</sequence>
<protein>
    <submittedName>
        <fullName evidence="1">Uncharacterized protein</fullName>
    </submittedName>
</protein>
<evidence type="ECO:0000313" key="1">
    <source>
        <dbReference type="EMBL" id="OMO53635.1"/>
    </source>
</evidence>
<keyword evidence="2" id="KW-1185">Reference proteome</keyword>
<evidence type="ECO:0000313" key="2">
    <source>
        <dbReference type="Proteomes" id="UP000187203"/>
    </source>
</evidence>
<dbReference type="EMBL" id="AWUE01023496">
    <property type="protein sequence ID" value="OMO53635.1"/>
    <property type="molecule type" value="Genomic_DNA"/>
</dbReference>
<reference evidence="2" key="1">
    <citation type="submission" date="2013-09" db="EMBL/GenBank/DDBJ databases">
        <title>Corchorus olitorius genome sequencing.</title>
        <authorList>
            <person name="Alam M."/>
            <person name="Haque M.S."/>
            <person name="Islam M.S."/>
            <person name="Emdad E.M."/>
            <person name="Islam M.M."/>
            <person name="Ahmed B."/>
            <person name="Halim A."/>
            <person name="Hossen Q.M.M."/>
            <person name="Hossain M.Z."/>
            <person name="Ahmed R."/>
            <person name="Khan M.M."/>
            <person name="Islam R."/>
            <person name="Rashid M.M."/>
            <person name="Khan S.A."/>
            <person name="Rahman M.S."/>
            <person name="Alam M."/>
            <person name="Yahiya A.S."/>
            <person name="Khan M.S."/>
            <person name="Azam M.S."/>
            <person name="Haque T."/>
            <person name="Lashkar M.Z.H."/>
            <person name="Akhand A.I."/>
            <person name="Morshed G."/>
            <person name="Roy S."/>
            <person name="Uddin K.S."/>
            <person name="Rabeya T."/>
            <person name="Hossain A.S."/>
            <person name="Chowdhury A."/>
            <person name="Snigdha A.R."/>
            <person name="Mortoza M.S."/>
            <person name="Matin S.A."/>
            <person name="Hoque S.M.E."/>
            <person name="Islam M.K."/>
            <person name="Roy D.K."/>
            <person name="Haider R."/>
            <person name="Moosa M.M."/>
            <person name="Elias S.M."/>
            <person name="Hasan A.M."/>
            <person name="Jahan S."/>
            <person name="Shafiuddin M."/>
            <person name="Mahmood N."/>
            <person name="Shommy N.S."/>
        </authorList>
    </citation>
    <scope>NUCLEOTIDE SEQUENCE [LARGE SCALE GENOMIC DNA]</scope>
    <source>
        <strain evidence="2">cv. O-4</strain>
    </source>
</reference>